<dbReference type="EMBL" id="BMOU01000001">
    <property type="protein sequence ID" value="GGN84533.1"/>
    <property type="molecule type" value="Genomic_DNA"/>
</dbReference>
<dbReference type="Proteomes" id="UP000605784">
    <property type="component" value="Unassembled WGS sequence"/>
</dbReference>
<evidence type="ECO:0000313" key="2">
    <source>
        <dbReference type="Proteomes" id="UP000605784"/>
    </source>
</evidence>
<dbReference type="RefSeq" id="WP_188993413.1">
    <property type="nucleotide sequence ID" value="NZ_BMOU01000001.1"/>
</dbReference>
<organism evidence="1 2">
    <name type="scientific">Haloarcula pellucida</name>
    <dbReference type="NCBI Taxonomy" id="1427151"/>
    <lineage>
        <taxon>Archaea</taxon>
        <taxon>Methanobacteriati</taxon>
        <taxon>Methanobacteriota</taxon>
        <taxon>Stenosarchaea group</taxon>
        <taxon>Halobacteria</taxon>
        <taxon>Halobacteriales</taxon>
        <taxon>Haloarculaceae</taxon>
        <taxon>Haloarcula</taxon>
    </lineage>
</organism>
<evidence type="ECO:0000313" key="1">
    <source>
        <dbReference type="EMBL" id="GGN84533.1"/>
    </source>
</evidence>
<proteinExistence type="predicted"/>
<accession>A0A830GHH1</accession>
<dbReference type="AlphaFoldDB" id="A0A830GHH1"/>
<comment type="caution">
    <text evidence="1">The sequence shown here is derived from an EMBL/GenBank/DDBJ whole genome shotgun (WGS) entry which is preliminary data.</text>
</comment>
<reference evidence="1" key="1">
    <citation type="journal article" date="2014" name="Int. J. Syst. Evol. Microbiol.">
        <title>Complete genome sequence of Corynebacterium casei LMG S-19264T (=DSM 44701T), isolated from a smear-ripened cheese.</title>
        <authorList>
            <consortium name="US DOE Joint Genome Institute (JGI-PGF)"/>
            <person name="Walter F."/>
            <person name="Albersmeier A."/>
            <person name="Kalinowski J."/>
            <person name="Ruckert C."/>
        </authorList>
    </citation>
    <scope>NUCLEOTIDE SEQUENCE</scope>
    <source>
        <strain evidence="1">JCM 17820</strain>
    </source>
</reference>
<reference evidence="1" key="2">
    <citation type="submission" date="2020-09" db="EMBL/GenBank/DDBJ databases">
        <authorList>
            <person name="Sun Q."/>
            <person name="Ohkuma M."/>
        </authorList>
    </citation>
    <scope>NUCLEOTIDE SEQUENCE</scope>
    <source>
        <strain evidence="1">JCM 17820</strain>
    </source>
</reference>
<name>A0A830GHH1_9EURY</name>
<sequence>MSDDFLSLLFVRATDLAAARGDVPEDGSGIDGVWTDEFPDVDADEQWFVASNADEVAHEYRVTDDRTTEIEPFHAHFWWDTDLIAPAAIVSPGGGQFHVTDEFDRSVEDQIIASIEAVLDELGYEDFEAEVYDAE</sequence>
<keyword evidence="2" id="KW-1185">Reference proteome</keyword>
<protein>
    <submittedName>
        <fullName evidence="1">Uncharacterized protein</fullName>
    </submittedName>
</protein>
<gene>
    <name evidence="1" type="ORF">GCM10009030_00240</name>
</gene>